<dbReference type="Pfam" id="PF00502">
    <property type="entry name" value="Phycobilisome"/>
    <property type="match status" value="1"/>
</dbReference>
<reference evidence="6" key="2">
    <citation type="submission" date="2012-11" db="EMBL/GenBank/DDBJ databases">
        <authorList>
            <person name="Kuo A."/>
            <person name="Curtis B.A."/>
            <person name="Tanifuji G."/>
            <person name="Burki F."/>
            <person name="Gruber A."/>
            <person name="Irimia M."/>
            <person name="Maruyama S."/>
            <person name="Arias M.C."/>
            <person name="Ball S.G."/>
            <person name="Gile G.H."/>
            <person name="Hirakawa Y."/>
            <person name="Hopkins J.F."/>
            <person name="Rensing S.A."/>
            <person name="Schmutz J."/>
            <person name="Symeonidi A."/>
            <person name="Elias M."/>
            <person name="Eveleigh R.J."/>
            <person name="Herman E.K."/>
            <person name="Klute M.J."/>
            <person name="Nakayama T."/>
            <person name="Obornik M."/>
            <person name="Reyes-Prieto A."/>
            <person name="Armbrust E.V."/>
            <person name="Aves S.J."/>
            <person name="Beiko R.G."/>
            <person name="Coutinho P."/>
            <person name="Dacks J.B."/>
            <person name="Durnford D.G."/>
            <person name="Fast N.M."/>
            <person name="Green B.R."/>
            <person name="Grisdale C."/>
            <person name="Hempe F."/>
            <person name="Henrissat B."/>
            <person name="Hoppner M.P."/>
            <person name="Ishida K.-I."/>
            <person name="Kim E."/>
            <person name="Koreny L."/>
            <person name="Kroth P.G."/>
            <person name="Liu Y."/>
            <person name="Malik S.-B."/>
            <person name="Maier U.G."/>
            <person name="McRose D."/>
            <person name="Mock T."/>
            <person name="Neilson J.A."/>
            <person name="Onodera N.T."/>
            <person name="Poole A.M."/>
            <person name="Pritham E.J."/>
            <person name="Richards T.A."/>
            <person name="Rocap G."/>
            <person name="Roy S.W."/>
            <person name="Sarai C."/>
            <person name="Schaack S."/>
            <person name="Shirato S."/>
            <person name="Slamovits C.H."/>
            <person name="Spencer D.F."/>
            <person name="Suzuki S."/>
            <person name="Worden A.Z."/>
            <person name="Zauner S."/>
            <person name="Barry K."/>
            <person name="Bell C."/>
            <person name="Bharti A.K."/>
            <person name="Crow J.A."/>
            <person name="Grimwood J."/>
            <person name="Kramer R."/>
            <person name="Lindquist E."/>
            <person name="Lucas S."/>
            <person name="Salamov A."/>
            <person name="McFadden G.I."/>
            <person name="Lane C.E."/>
            <person name="Keeling P.J."/>
            <person name="Gray M.W."/>
            <person name="Grigoriev I.V."/>
            <person name="Archibald J.M."/>
        </authorList>
    </citation>
    <scope>NUCLEOTIDE SEQUENCE</scope>
    <source>
        <strain evidence="6">CCMP2712</strain>
    </source>
</reference>
<dbReference type="Proteomes" id="UP000011087">
    <property type="component" value="Unassembled WGS sequence"/>
</dbReference>
<gene>
    <name evidence="4" type="ORF">GUITHDRAFT_66095</name>
</gene>
<dbReference type="GO" id="GO:0015979">
    <property type="term" value="P:photosynthesis"/>
    <property type="evidence" value="ECO:0007669"/>
    <property type="project" value="InterPro"/>
</dbReference>
<dbReference type="EnsemblProtists" id="EKX51423">
    <property type="protein sequence ID" value="EKX51423"/>
    <property type="gene ID" value="GUITHDRAFT_66095"/>
</dbReference>
<feature type="non-terminal residue" evidence="4">
    <location>
        <position position="1"/>
    </location>
</feature>
<reference evidence="5" key="3">
    <citation type="submission" date="2016-03" db="UniProtKB">
        <authorList>
            <consortium name="EnsemblProtists"/>
        </authorList>
    </citation>
    <scope>IDENTIFICATION</scope>
</reference>
<dbReference type="EMBL" id="JH992975">
    <property type="protein sequence ID" value="EKX51423.1"/>
    <property type="molecule type" value="Genomic_DNA"/>
</dbReference>
<protein>
    <submittedName>
        <fullName evidence="4 5">Uncharacterized protein</fullName>
    </submittedName>
</protein>
<proteinExistence type="inferred from homology"/>
<dbReference type="Gene3D" id="1.10.490.20">
    <property type="entry name" value="Phycocyanins"/>
    <property type="match status" value="1"/>
</dbReference>
<evidence type="ECO:0000256" key="1">
    <source>
        <dbReference type="ARBA" id="ARBA00008182"/>
    </source>
</evidence>
<dbReference type="RefSeq" id="XP_005838403.1">
    <property type="nucleotide sequence ID" value="XM_005838346.1"/>
</dbReference>
<dbReference type="SUPFAM" id="SSF46458">
    <property type="entry name" value="Globin-like"/>
    <property type="match status" value="1"/>
</dbReference>
<evidence type="ECO:0000313" key="5">
    <source>
        <dbReference type="EnsemblProtists" id="EKX51423"/>
    </source>
</evidence>
<dbReference type="GO" id="GO:0030089">
    <property type="term" value="C:phycobilisome"/>
    <property type="evidence" value="ECO:0007669"/>
    <property type="project" value="InterPro"/>
</dbReference>
<sequence>IQEFVLAADEDMRFFNDSEMSRIETALASTGSADGAKIRRVAARIMRDFQGTILEGAQERLAELQPELVKEGGMLYPPNRAQAFWEELKHLLRLAHYATAIGTREYTRSRDVTAFREMLSQIDIPRALVVESLQAMQLRAGYLCSRCAKESPESWVASFSSLQHLIDGMNHTVS</sequence>
<evidence type="ECO:0000313" key="4">
    <source>
        <dbReference type="EMBL" id="EKX51423.1"/>
    </source>
</evidence>
<dbReference type="InterPro" id="IPR038719">
    <property type="entry name" value="Phycobilisome_asu/bsu_sf"/>
</dbReference>
<comment type="similarity">
    <text evidence="1">Belongs to the phycobiliprotein family.</text>
</comment>
<dbReference type="HOGENOM" id="CLU_1544073_0_0_1"/>
<reference evidence="4 6" key="1">
    <citation type="journal article" date="2012" name="Nature">
        <title>Algal genomes reveal evolutionary mosaicism and the fate of nucleomorphs.</title>
        <authorList>
            <consortium name="DOE Joint Genome Institute"/>
            <person name="Curtis B.A."/>
            <person name="Tanifuji G."/>
            <person name="Burki F."/>
            <person name="Gruber A."/>
            <person name="Irimia M."/>
            <person name="Maruyama S."/>
            <person name="Arias M.C."/>
            <person name="Ball S.G."/>
            <person name="Gile G.H."/>
            <person name="Hirakawa Y."/>
            <person name="Hopkins J.F."/>
            <person name="Kuo A."/>
            <person name="Rensing S.A."/>
            <person name="Schmutz J."/>
            <person name="Symeonidi A."/>
            <person name="Elias M."/>
            <person name="Eveleigh R.J."/>
            <person name="Herman E.K."/>
            <person name="Klute M.J."/>
            <person name="Nakayama T."/>
            <person name="Obornik M."/>
            <person name="Reyes-Prieto A."/>
            <person name="Armbrust E.V."/>
            <person name="Aves S.J."/>
            <person name="Beiko R.G."/>
            <person name="Coutinho P."/>
            <person name="Dacks J.B."/>
            <person name="Durnford D.G."/>
            <person name="Fast N.M."/>
            <person name="Green B.R."/>
            <person name="Grisdale C.J."/>
            <person name="Hempel F."/>
            <person name="Henrissat B."/>
            <person name="Hoppner M.P."/>
            <person name="Ishida K."/>
            <person name="Kim E."/>
            <person name="Koreny L."/>
            <person name="Kroth P.G."/>
            <person name="Liu Y."/>
            <person name="Malik S.B."/>
            <person name="Maier U.G."/>
            <person name="McRose D."/>
            <person name="Mock T."/>
            <person name="Neilson J.A."/>
            <person name="Onodera N.T."/>
            <person name="Poole A.M."/>
            <person name="Pritham E.J."/>
            <person name="Richards T.A."/>
            <person name="Rocap G."/>
            <person name="Roy S.W."/>
            <person name="Sarai C."/>
            <person name="Schaack S."/>
            <person name="Shirato S."/>
            <person name="Slamovits C.H."/>
            <person name="Spencer D.F."/>
            <person name="Suzuki S."/>
            <person name="Worden A.Z."/>
            <person name="Zauner S."/>
            <person name="Barry K."/>
            <person name="Bell C."/>
            <person name="Bharti A.K."/>
            <person name="Crow J.A."/>
            <person name="Grimwood J."/>
            <person name="Kramer R."/>
            <person name="Lindquist E."/>
            <person name="Lucas S."/>
            <person name="Salamov A."/>
            <person name="McFadden G.I."/>
            <person name="Lane C.E."/>
            <person name="Keeling P.J."/>
            <person name="Gray M.W."/>
            <person name="Grigoriev I.V."/>
            <person name="Archibald J.M."/>
        </authorList>
    </citation>
    <scope>NUCLEOTIDE SEQUENCE</scope>
    <source>
        <strain evidence="4 6">CCMP2712</strain>
    </source>
</reference>
<evidence type="ECO:0000313" key="6">
    <source>
        <dbReference type="Proteomes" id="UP000011087"/>
    </source>
</evidence>
<evidence type="ECO:0000256" key="3">
    <source>
        <dbReference type="ARBA" id="ARBA00023307"/>
    </source>
</evidence>
<dbReference type="KEGG" id="gtt:GUITHDRAFT_66095"/>
<keyword evidence="2" id="KW-0157">Chromophore</keyword>
<accession>L1JTL8</accession>
<name>L1JTL8_GUITC</name>
<dbReference type="AlphaFoldDB" id="L1JTL8"/>
<evidence type="ECO:0000256" key="2">
    <source>
        <dbReference type="ARBA" id="ARBA00022991"/>
    </source>
</evidence>
<dbReference type="InterPro" id="IPR009050">
    <property type="entry name" value="Globin-like_sf"/>
</dbReference>
<keyword evidence="6" id="KW-1185">Reference proteome</keyword>
<dbReference type="GeneID" id="17308057"/>
<organism evidence="4">
    <name type="scientific">Guillardia theta (strain CCMP2712)</name>
    <name type="common">Cryptophyte</name>
    <dbReference type="NCBI Taxonomy" id="905079"/>
    <lineage>
        <taxon>Eukaryota</taxon>
        <taxon>Cryptophyceae</taxon>
        <taxon>Pyrenomonadales</taxon>
        <taxon>Geminigeraceae</taxon>
        <taxon>Guillardia</taxon>
    </lineage>
</organism>
<keyword evidence="3" id="KW-0089">Bile pigment</keyword>
<dbReference type="PaxDb" id="55529-EKX51423"/>
<dbReference type="InterPro" id="IPR012128">
    <property type="entry name" value="Phycobilisome_asu/bsu"/>
</dbReference>